<sequence>MRWFVRADLDGFFGLALDNLVQLLVIVNLCQHVLGFSENLVYQHILPGAAVSLLIGNLYYAYQAKKLAESAGRNDICALPYGINTVSLFAYIFLVMLPAKLVAEAAGAANPEYIAWQAGLMACFGSGLIELGGAFVVERLRQATPRAALLSTLSGIALTFISLGFLFRTYAHPVVGLVTLSVILLVYFGKLRFRGNIPGGLVAVILGVLLSWLMGLAPVGALPHNDLSLNLPIPAFGDLFAVLSSKDSLSYLSVIIPMGLFNVIGSLQNIESAEAAGDSYPTQSSLAVNGIGTLAASLFGSCFPTTIYIGHPGWKAMGARAGYSILNGTVITLICLTGSLSYIAWAIPVDAGMAIVLWIGIVIAAQAFQETPRNHAPAVVMGLLPGIAAWGAFMAKSGVRAADYGVAQMPAFSESMLARFQQSDIWMHGAFALEQGFIFTAMILAALTVAIIERHFIKAALWSGAASLLSASGLIHSYRWTVSDTALSLTPAWEWAIAYAVMGLLFLAAKWVCVED</sequence>
<feature type="transmembrane region" description="Helical" evidence="1">
    <location>
        <begin position="321"/>
        <end position="345"/>
    </location>
</feature>
<feature type="transmembrane region" description="Helical" evidence="1">
    <location>
        <begin position="173"/>
        <end position="189"/>
    </location>
</feature>
<dbReference type="Proteomes" id="UP000733744">
    <property type="component" value="Unassembled WGS sequence"/>
</dbReference>
<proteinExistence type="predicted"/>
<feature type="transmembrane region" description="Helical" evidence="1">
    <location>
        <begin position="492"/>
        <end position="513"/>
    </location>
</feature>
<dbReference type="RefSeq" id="WP_127030239.1">
    <property type="nucleotide sequence ID" value="NZ_RYFG02000007.1"/>
</dbReference>
<feature type="transmembrane region" description="Helical" evidence="1">
    <location>
        <begin position="12"/>
        <end position="34"/>
    </location>
</feature>
<feature type="transmembrane region" description="Helical" evidence="1">
    <location>
        <begin position="40"/>
        <end position="60"/>
    </location>
</feature>
<feature type="transmembrane region" description="Helical" evidence="1">
    <location>
        <begin position="201"/>
        <end position="221"/>
    </location>
</feature>
<feature type="transmembrane region" description="Helical" evidence="1">
    <location>
        <begin position="81"/>
        <end position="102"/>
    </location>
</feature>
<comment type="caution">
    <text evidence="2">The sequence shown here is derived from an EMBL/GenBank/DDBJ whole genome shotgun (WGS) entry which is preliminary data.</text>
</comment>
<keyword evidence="3" id="KW-1185">Reference proteome</keyword>
<evidence type="ECO:0000313" key="2">
    <source>
        <dbReference type="EMBL" id="TRX03316.1"/>
    </source>
</evidence>
<evidence type="ECO:0000313" key="3">
    <source>
        <dbReference type="Proteomes" id="UP000733744"/>
    </source>
</evidence>
<feature type="transmembrane region" description="Helical" evidence="1">
    <location>
        <begin position="290"/>
        <end position="309"/>
    </location>
</feature>
<feature type="transmembrane region" description="Helical" evidence="1">
    <location>
        <begin position="425"/>
        <end position="452"/>
    </location>
</feature>
<keyword evidence="1" id="KW-0472">Membrane</keyword>
<evidence type="ECO:0000256" key="1">
    <source>
        <dbReference type="SAM" id="Phobius"/>
    </source>
</evidence>
<feature type="transmembrane region" description="Helical" evidence="1">
    <location>
        <begin position="459"/>
        <end position="480"/>
    </location>
</feature>
<feature type="transmembrane region" description="Helical" evidence="1">
    <location>
        <begin position="148"/>
        <end position="167"/>
    </location>
</feature>
<dbReference type="PANTHER" id="PTHR31610:SF0">
    <property type="entry name" value="SLC26A_SULP TRANSPORTER DOMAIN-CONTAINING PROTEIN"/>
    <property type="match status" value="1"/>
</dbReference>
<name>A0ABY3CH75_9GAMM</name>
<feature type="transmembrane region" description="Helical" evidence="1">
    <location>
        <begin position="375"/>
        <end position="395"/>
    </location>
</feature>
<dbReference type="PANTHER" id="PTHR31610">
    <property type="entry name" value="SLR0360 PROTEIN"/>
    <property type="match status" value="1"/>
</dbReference>
<feature type="transmembrane region" description="Helical" evidence="1">
    <location>
        <begin position="114"/>
        <end position="136"/>
    </location>
</feature>
<protein>
    <submittedName>
        <fullName evidence="2">NCS2 family permease</fullName>
    </submittedName>
</protein>
<organism evidence="2 3">
    <name type="scientific">Candidatus Methylobacter oryzae</name>
    <dbReference type="NCBI Taxonomy" id="2497749"/>
    <lineage>
        <taxon>Bacteria</taxon>
        <taxon>Pseudomonadati</taxon>
        <taxon>Pseudomonadota</taxon>
        <taxon>Gammaproteobacteria</taxon>
        <taxon>Methylococcales</taxon>
        <taxon>Methylococcaceae</taxon>
        <taxon>Methylobacter</taxon>
    </lineage>
</organism>
<accession>A0ABY3CH75</accession>
<keyword evidence="1" id="KW-0812">Transmembrane</keyword>
<keyword evidence="1" id="KW-1133">Transmembrane helix</keyword>
<reference evidence="2 3" key="1">
    <citation type="journal article" date="2019" name="Antonie Van Leeuwenhoek">
        <title>Description of 'Ca. Methylobacter oryzae' KRF1, a novel species from the environmentally important Methylobacter clade 2.</title>
        <authorList>
            <person name="Khatri K."/>
            <person name="Mohite J.A."/>
            <person name="Pandit P.S."/>
            <person name="Bahulikar R."/>
            <person name="Rahalkar M.C."/>
        </authorList>
    </citation>
    <scope>NUCLEOTIDE SEQUENCE [LARGE SCALE GENOMIC DNA]</scope>
    <source>
        <strain evidence="2 3">KRF1</strain>
    </source>
</reference>
<gene>
    <name evidence="2" type="ORF">EKO24_000775</name>
</gene>
<feature type="transmembrane region" description="Helical" evidence="1">
    <location>
        <begin position="351"/>
        <end position="368"/>
    </location>
</feature>
<dbReference type="EMBL" id="RYFG02000007">
    <property type="protein sequence ID" value="TRX03316.1"/>
    <property type="molecule type" value="Genomic_DNA"/>
</dbReference>